<evidence type="ECO:0000313" key="8">
    <source>
        <dbReference type="Proteomes" id="UP001058860"/>
    </source>
</evidence>
<dbReference type="Gene3D" id="3.40.50.1820">
    <property type="entry name" value="alpha/beta hydrolase"/>
    <property type="match status" value="1"/>
</dbReference>
<sequence>MSRAPFAVAAVLAGLLVGAPAAAAATAPCPRDSRCLTVRVPLDRSGAVPGTVALRHAVVQGRDADAAPLVLLTGGPGQAGVSFTRDWGLLLGLTGVRRTFVTVDVRGSGDSGLLRCPAFERAIARTPQAGAGSCGRDLGPRRSFYRSSDAAEDLEALRVRLGVPKLALLAVSYGTRIAVEYARRYPARTDRVILDSAVDDAADAFVGETFAAIPRVIRALCRRSCPGGGRQPVADLARLARRLRARSVDVTVRGSTVRVDEDLLLSTLIASDLIPELMRPFPAAVRDALAGRPGALAQLAVTAEELNAIGAIREFSPALYAATLCEEAPLAWDRAAAPELRRQQALAALASRPEAAFAPFSRDAGVAAGLLPLCEDWPAPARPAPADPPAATPVPILILAGDLDLRTPLEGARRLATRLGNAVVVRAPDVGHSAFGASLSGCATRSVAAFLRGRLPACAR</sequence>
<accession>A0ABY5PC83</accession>
<dbReference type="PANTHER" id="PTHR43248">
    <property type="entry name" value="2-SUCCINYL-6-HYDROXY-2,4-CYCLOHEXADIENE-1-CARBOXYLATE SYNTHASE"/>
    <property type="match status" value="1"/>
</dbReference>
<feature type="domain" description="Peptidase S33 tripeptidyl aminopeptidase-like C-terminal" evidence="6">
    <location>
        <begin position="368"/>
        <end position="456"/>
    </location>
</feature>
<evidence type="ECO:0000256" key="1">
    <source>
        <dbReference type="ARBA" id="ARBA00010088"/>
    </source>
</evidence>
<dbReference type="GO" id="GO:0016787">
    <property type="term" value="F:hydrolase activity"/>
    <property type="evidence" value="ECO:0007669"/>
    <property type="project" value="UniProtKB-KW"/>
</dbReference>
<dbReference type="Proteomes" id="UP001058860">
    <property type="component" value="Chromosome"/>
</dbReference>
<gene>
    <name evidence="7" type="ORF">LRS13_16395</name>
</gene>
<reference evidence="8" key="1">
    <citation type="submission" date="2021-11" db="EMBL/GenBank/DDBJ databases">
        <title>Cultivation dependent microbiological survey of springs from the worlds oldest radium mine currently devoted to the extraction of radon-saturated water.</title>
        <authorList>
            <person name="Kapinusova G."/>
            <person name="Smrhova T."/>
            <person name="Strejcek M."/>
            <person name="Suman J."/>
            <person name="Jani K."/>
            <person name="Pajer P."/>
            <person name="Uhlik O."/>
        </authorList>
    </citation>
    <scope>NUCLEOTIDE SEQUENCE [LARGE SCALE GENOMIC DNA]</scope>
    <source>
        <strain evidence="8">J379</strain>
    </source>
</reference>
<dbReference type="Pfam" id="PF00561">
    <property type="entry name" value="Abhydrolase_1"/>
    <property type="match status" value="1"/>
</dbReference>
<name>A0ABY5PC83_9ACTN</name>
<feature type="chain" id="PRO_5045071436" evidence="4">
    <location>
        <begin position="25"/>
        <end position="460"/>
    </location>
</feature>
<dbReference type="RefSeq" id="WP_353862816.1">
    <property type="nucleotide sequence ID" value="NZ_CP088295.1"/>
</dbReference>
<feature type="signal peptide" evidence="4">
    <location>
        <begin position="1"/>
        <end position="24"/>
    </location>
</feature>
<dbReference type="InterPro" id="IPR000073">
    <property type="entry name" value="AB_hydrolase_1"/>
</dbReference>
<evidence type="ECO:0000313" key="7">
    <source>
        <dbReference type="EMBL" id="UUY02284.1"/>
    </source>
</evidence>
<dbReference type="InterPro" id="IPR029058">
    <property type="entry name" value="AB_hydrolase_fold"/>
</dbReference>
<evidence type="ECO:0000256" key="4">
    <source>
        <dbReference type="SAM" id="SignalP"/>
    </source>
</evidence>
<evidence type="ECO:0000259" key="5">
    <source>
        <dbReference type="Pfam" id="PF00561"/>
    </source>
</evidence>
<dbReference type="Pfam" id="PF08386">
    <property type="entry name" value="Abhydrolase_4"/>
    <property type="match status" value="1"/>
</dbReference>
<dbReference type="PANTHER" id="PTHR43248:SF29">
    <property type="entry name" value="TRIPEPTIDYL AMINOPEPTIDASE"/>
    <property type="match status" value="1"/>
</dbReference>
<organism evidence="7 8">
    <name type="scientific">Svornostia abyssi</name>
    <dbReference type="NCBI Taxonomy" id="2898438"/>
    <lineage>
        <taxon>Bacteria</taxon>
        <taxon>Bacillati</taxon>
        <taxon>Actinomycetota</taxon>
        <taxon>Thermoleophilia</taxon>
        <taxon>Solirubrobacterales</taxon>
        <taxon>Baekduiaceae</taxon>
        <taxon>Svornostia</taxon>
    </lineage>
</organism>
<keyword evidence="8" id="KW-1185">Reference proteome</keyword>
<keyword evidence="2 4" id="KW-0732">Signal</keyword>
<dbReference type="InterPro" id="IPR051601">
    <property type="entry name" value="Serine_prot/Carboxylest_S33"/>
</dbReference>
<proteinExistence type="inferred from homology"/>
<evidence type="ECO:0000256" key="2">
    <source>
        <dbReference type="ARBA" id="ARBA00022729"/>
    </source>
</evidence>
<protein>
    <submittedName>
        <fullName evidence="7">Alpha/beta hydrolase</fullName>
    </submittedName>
</protein>
<evidence type="ECO:0000259" key="6">
    <source>
        <dbReference type="Pfam" id="PF08386"/>
    </source>
</evidence>
<feature type="domain" description="AB hydrolase-1" evidence="5">
    <location>
        <begin position="68"/>
        <end position="201"/>
    </location>
</feature>
<dbReference type="InterPro" id="IPR013595">
    <property type="entry name" value="Pept_S33_TAP-like_C"/>
</dbReference>
<evidence type="ECO:0000256" key="3">
    <source>
        <dbReference type="ARBA" id="ARBA00022801"/>
    </source>
</evidence>
<dbReference type="EMBL" id="CP088295">
    <property type="protein sequence ID" value="UUY02284.1"/>
    <property type="molecule type" value="Genomic_DNA"/>
</dbReference>
<comment type="similarity">
    <text evidence="1">Belongs to the peptidase S33 family.</text>
</comment>
<keyword evidence="3 7" id="KW-0378">Hydrolase</keyword>
<dbReference type="SUPFAM" id="SSF53474">
    <property type="entry name" value="alpha/beta-Hydrolases"/>
    <property type="match status" value="1"/>
</dbReference>